<dbReference type="HOGENOM" id="CLU_084630_2_0_10"/>
<feature type="site" description="Transition state stabilizer" evidence="8">
    <location>
        <position position="36"/>
    </location>
</feature>
<organism evidence="11 12">
    <name type="scientific">Bacteroides helcogenes (strain ATCC 35417 / DSM 20613 / JCM 6297 / CCUG 15421 / P 36-108)</name>
    <dbReference type="NCBI Taxonomy" id="693979"/>
    <lineage>
        <taxon>Bacteria</taxon>
        <taxon>Pseudomonadati</taxon>
        <taxon>Bacteroidota</taxon>
        <taxon>Bacteroidia</taxon>
        <taxon>Bacteroidales</taxon>
        <taxon>Bacteroidaceae</taxon>
        <taxon>Bacteroides</taxon>
    </lineage>
</organism>
<accession>E6SSJ8</accession>
<keyword evidence="5 8" id="KW-0479">Metal-binding</keyword>
<dbReference type="GO" id="GO:0046872">
    <property type="term" value="F:metal ion binding"/>
    <property type="evidence" value="ECO:0007669"/>
    <property type="project" value="UniProtKB-KW"/>
</dbReference>
<evidence type="ECO:0000256" key="8">
    <source>
        <dbReference type="HAMAP-Rule" id="MF_00107"/>
    </source>
</evidence>
<reference evidence="11 12" key="2">
    <citation type="journal article" date="2011" name="Stand. Genomic Sci.">
        <title>Complete genome sequence of Bacteroides helcogenes type strain (P 36-108).</title>
        <authorList>
            <person name="Pati A."/>
            <person name="Gronow S."/>
            <person name="Zeytun A."/>
            <person name="Lapidus A."/>
            <person name="Nolan M."/>
            <person name="Hammon N."/>
            <person name="Deshpande S."/>
            <person name="Cheng J.F."/>
            <person name="Tapia R."/>
            <person name="Han C."/>
            <person name="Goodwin L."/>
            <person name="Pitluck S."/>
            <person name="Liolios K."/>
            <person name="Pagani I."/>
            <person name="Ivanova N."/>
            <person name="Mavromatis K."/>
            <person name="Chen A."/>
            <person name="Palaniappan K."/>
            <person name="Land M."/>
            <person name="Hauser L."/>
            <person name="Chang Y.J."/>
            <person name="Jeffries C.D."/>
            <person name="Detter J.C."/>
            <person name="Brambilla E."/>
            <person name="Rohde M."/>
            <person name="Goker M."/>
            <person name="Woyke T."/>
            <person name="Bristow J."/>
            <person name="Eisen J.A."/>
            <person name="Markowitz V."/>
            <person name="Hugenholtz P."/>
            <person name="Kyrpides N.C."/>
            <person name="Klenk H.P."/>
            <person name="Lucas S."/>
        </authorList>
    </citation>
    <scope>NUCLEOTIDE SEQUENCE [LARGE SCALE GENOMIC DNA]</scope>
    <source>
        <strain evidence="12">ATCC 35417 / DSM 20613 / JCM 6297 / CCUG 15421 / P 36-108</strain>
    </source>
</reference>
<evidence type="ECO:0000256" key="2">
    <source>
        <dbReference type="ARBA" id="ARBA00004709"/>
    </source>
</evidence>
<feature type="domain" description="2-C-methyl-D-erythritol 2,4-cyclodiphosphate synthase" evidence="10">
    <location>
        <begin position="3"/>
        <end position="156"/>
    </location>
</feature>
<evidence type="ECO:0000256" key="1">
    <source>
        <dbReference type="ARBA" id="ARBA00000200"/>
    </source>
</evidence>
<sequence length="161" mass="17557">MKIRIGFGFDVHQLVEGRELWLGGIRLEHVKGLLGHSDADVLIHAICDALLGAANMRDIGYHFPDTVGEFKNIDSKILLKQTVELIATKGYSVGNIDATICAERPKLKEYIPGMQQVLAAVMGVEEDDVSIKATTTEKLGFTGREEGISAYASVLITKNTD</sequence>
<dbReference type="PANTHER" id="PTHR43181">
    <property type="entry name" value="2-C-METHYL-D-ERYTHRITOL 2,4-CYCLODIPHOSPHATE SYNTHASE, CHLOROPLASTIC"/>
    <property type="match status" value="1"/>
</dbReference>
<feature type="binding site" evidence="8">
    <location>
        <position position="10"/>
    </location>
    <ligand>
        <name>a divalent metal cation</name>
        <dbReference type="ChEBI" id="CHEBI:60240"/>
    </ligand>
</feature>
<comment type="cofactor">
    <cofactor evidence="8">
        <name>a divalent metal cation</name>
        <dbReference type="ChEBI" id="CHEBI:60240"/>
    </cofactor>
    <text evidence="8">Binds 1 divalent metal cation per subunit.</text>
</comment>
<dbReference type="PATRIC" id="fig|693979.3.peg.148"/>
<evidence type="ECO:0000256" key="4">
    <source>
        <dbReference type="ARBA" id="ARBA00012579"/>
    </source>
</evidence>
<dbReference type="InterPro" id="IPR003526">
    <property type="entry name" value="MECDP_synthase"/>
</dbReference>
<dbReference type="SUPFAM" id="SSF69765">
    <property type="entry name" value="IpsF-like"/>
    <property type="match status" value="1"/>
</dbReference>
<feature type="binding site" evidence="8">
    <location>
        <position position="44"/>
    </location>
    <ligand>
        <name>a divalent metal cation</name>
        <dbReference type="ChEBI" id="CHEBI:60240"/>
    </ligand>
</feature>
<evidence type="ECO:0000256" key="9">
    <source>
        <dbReference type="RuleBase" id="RU004395"/>
    </source>
</evidence>
<comment type="function">
    <text evidence="8">Involved in the biosynthesis of isopentenyl diphosphate (IPP) and dimethylallyl diphosphate (DMAPP), two major building blocks of isoprenoid compounds. Catalyzes the conversion of 4-diphosphocytidyl-2-C-methyl-D-erythritol 2-phosphate (CDP-ME2P) to 2-C-methyl-D-erythritol 2,4-cyclodiphosphate (ME-CPP) with a corresponding release of cytidine 5-monophosphate (CMP).</text>
</comment>
<feature type="site" description="Transition state stabilizer" evidence="8">
    <location>
        <position position="135"/>
    </location>
</feature>
<comment type="pathway">
    <text evidence="2 8">Isoprenoid biosynthesis; isopentenyl diphosphate biosynthesis via DXP pathway; isopentenyl diphosphate from 1-deoxy-D-xylulose 5-phosphate: step 4/6.</text>
</comment>
<dbReference type="STRING" id="693979.Bache_0140"/>
<dbReference type="RefSeq" id="WP_013545808.1">
    <property type="nucleotide sequence ID" value="NC_014933.1"/>
</dbReference>
<evidence type="ECO:0000256" key="7">
    <source>
        <dbReference type="ARBA" id="ARBA00023239"/>
    </source>
</evidence>
<dbReference type="eggNOG" id="COG0245">
    <property type="taxonomic scope" value="Bacteria"/>
</dbReference>
<protein>
    <recommendedName>
        <fullName evidence="4 8">2-C-methyl-D-erythritol 2,4-cyclodiphosphate synthase</fullName>
        <shortName evidence="8">MECDP-synthase</shortName>
        <shortName evidence="8">MECPP-synthase</shortName>
        <shortName evidence="8">MECPS</shortName>
        <ecNumber evidence="4 8">4.6.1.12</ecNumber>
    </recommendedName>
</protein>
<feature type="binding site" evidence="8">
    <location>
        <begin position="134"/>
        <end position="137"/>
    </location>
    <ligand>
        <name>4-CDP-2-C-methyl-D-erythritol 2-phosphate</name>
        <dbReference type="ChEBI" id="CHEBI:57919"/>
    </ligand>
</feature>
<dbReference type="InterPro" id="IPR036571">
    <property type="entry name" value="MECDP_synthase_sf"/>
</dbReference>
<dbReference type="NCBIfam" id="TIGR00151">
    <property type="entry name" value="ispF"/>
    <property type="match status" value="1"/>
</dbReference>
<keyword evidence="6 8" id="KW-0414">Isoprene biosynthesis</keyword>
<feature type="binding site" evidence="8">
    <location>
        <begin position="10"/>
        <end position="12"/>
    </location>
    <ligand>
        <name>4-CDP-2-C-methyl-D-erythritol 2-phosphate</name>
        <dbReference type="ChEBI" id="CHEBI:57919"/>
    </ligand>
</feature>
<feature type="binding site" evidence="8">
    <location>
        <begin position="58"/>
        <end position="60"/>
    </location>
    <ligand>
        <name>4-CDP-2-C-methyl-D-erythritol 2-phosphate</name>
        <dbReference type="ChEBI" id="CHEBI:57919"/>
    </ligand>
</feature>
<evidence type="ECO:0000256" key="6">
    <source>
        <dbReference type="ARBA" id="ARBA00023229"/>
    </source>
</evidence>
<feature type="binding site" evidence="8">
    <location>
        <begin position="36"/>
        <end position="37"/>
    </location>
    <ligand>
        <name>4-CDP-2-C-methyl-D-erythritol 2-phosphate</name>
        <dbReference type="ChEBI" id="CHEBI:57919"/>
    </ligand>
</feature>
<dbReference type="Gene3D" id="3.30.1330.50">
    <property type="entry name" value="2-C-methyl-D-erythritol 2,4-cyclodiphosphate synthase"/>
    <property type="match status" value="1"/>
</dbReference>
<dbReference type="OrthoDB" id="9804336at2"/>
<dbReference type="Pfam" id="PF02542">
    <property type="entry name" value="YgbB"/>
    <property type="match status" value="1"/>
</dbReference>
<dbReference type="KEGG" id="bhl:Bache_0140"/>
<dbReference type="GO" id="GO:0016114">
    <property type="term" value="P:terpenoid biosynthetic process"/>
    <property type="evidence" value="ECO:0007669"/>
    <property type="project" value="InterPro"/>
</dbReference>
<feature type="binding site" evidence="8">
    <location>
        <position position="141"/>
    </location>
    <ligand>
        <name>4-CDP-2-C-methyl-D-erythritol 2-phosphate</name>
        <dbReference type="ChEBI" id="CHEBI:57919"/>
    </ligand>
</feature>
<name>E6SSJ8_BACT6</name>
<feature type="binding site" evidence="8">
    <location>
        <position position="144"/>
    </location>
    <ligand>
        <name>4-CDP-2-C-methyl-D-erythritol 2-phosphate</name>
        <dbReference type="ChEBI" id="CHEBI:57919"/>
    </ligand>
</feature>
<comment type="subunit">
    <text evidence="8">Homotrimer.</text>
</comment>
<evidence type="ECO:0000313" key="11">
    <source>
        <dbReference type="EMBL" id="ADV42170.1"/>
    </source>
</evidence>
<dbReference type="EMBL" id="CP002352">
    <property type="protein sequence ID" value="ADV42170.1"/>
    <property type="molecule type" value="Genomic_DNA"/>
</dbReference>
<dbReference type="Proteomes" id="UP000008630">
    <property type="component" value="Chromosome"/>
</dbReference>
<dbReference type="InterPro" id="IPR020555">
    <property type="entry name" value="MECDP_synthase_CS"/>
</dbReference>
<dbReference type="PANTHER" id="PTHR43181:SF1">
    <property type="entry name" value="2-C-METHYL-D-ERYTHRITOL 2,4-CYCLODIPHOSPHATE SYNTHASE, CHLOROPLASTIC"/>
    <property type="match status" value="1"/>
</dbReference>
<keyword evidence="12" id="KW-1185">Reference proteome</keyword>
<evidence type="ECO:0000256" key="5">
    <source>
        <dbReference type="ARBA" id="ARBA00022723"/>
    </source>
</evidence>
<dbReference type="GO" id="GO:0019288">
    <property type="term" value="P:isopentenyl diphosphate biosynthetic process, methylerythritol 4-phosphate pathway"/>
    <property type="evidence" value="ECO:0007669"/>
    <property type="project" value="UniProtKB-UniRule"/>
</dbReference>
<feature type="binding site" evidence="8">
    <location>
        <position position="12"/>
    </location>
    <ligand>
        <name>a divalent metal cation</name>
        <dbReference type="ChEBI" id="CHEBI:60240"/>
    </ligand>
</feature>
<dbReference type="UniPathway" id="UPA00056">
    <property type="reaction ID" value="UER00095"/>
</dbReference>
<keyword evidence="7 8" id="KW-0456">Lyase</keyword>
<dbReference type="FunFam" id="3.30.1330.50:FF:000001">
    <property type="entry name" value="2-C-methyl-D-erythritol 2,4-cyclodiphosphate synthase"/>
    <property type="match status" value="1"/>
</dbReference>
<comment type="caution">
    <text evidence="8">Lacks conserved residue(s) required for the propagation of feature annotation.</text>
</comment>
<comment type="similarity">
    <text evidence="3 8 9">Belongs to the IspF family.</text>
</comment>
<evidence type="ECO:0000256" key="3">
    <source>
        <dbReference type="ARBA" id="ARBA00008480"/>
    </source>
</evidence>
<dbReference type="CDD" id="cd00554">
    <property type="entry name" value="MECDP_synthase"/>
    <property type="match status" value="1"/>
</dbReference>
<proteinExistence type="inferred from homology"/>
<dbReference type="PROSITE" id="PS01350">
    <property type="entry name" value="ISPF"/>
    <property type="match status" value="1"/>
</dbReference>
<evidence type="ECO:0000259" key="10">
    <source>
        <dbReference type="Pfam" id="PF02542"/>
    </source>
</evidence>
<gene>
    <name evidence="8" type="primary">ispF</name>
    <name evidence="11" type="ordered locus">Bache_0140</name>
</gene>
<dbReference type="AlphaFoldDB" id="E6SSJ8"/>
<dbReference type="EC" id="4.6.1.12" evidence="4 8"/>
<dbReference type="HAMAP" id="MF_00107">
    <property type="entry name" value="IspF"/>
    <property type="match status" value="1"/>
</dbReference>
<comment type="catalytic activity">
    <reaction evidence="1 8 9">
        <text>4-CDP-2-C-methyl-D-erythritol 2-phosphate = 2-C-methyl-D-erythritol 2,4-cyclic diphosphate + CMP</text>
        <dbReference type="Rhea" id="RHEA:23864"/>
        <dbReference type="ChEBI" id="CHEBI:57919"/>
        <dbReference type="ChEBI" id="CHEBI:58483"/>
        <dbReference type="ChEBI" id="CHEBI:60377"/>
        <dbReference type="EC" id="4.6.1.12"/>
    </reaction>
</comment>
<evidence type="ECO:0000313" key="12">
    <source>
        <dbReference type="Proteomes" id="UP000008630"/>
    </source>
</evidence>
<reference key="1">
    <citation type="submission" date="2010-11" db="EMBL/GenBank/DDBJ databases">
        <title>The complete genome of Bacteroides helcogenes P 36-108.</title>
        <authorList>
            <consortium name="US DOE Joint Genome Institute (JGI-PGF)"/>
            <person name="Lucas S."/>
            <person name="Copeland A."/>
            <person name="Lapidus A."/>
            <person name="Bruce D."/>
            <person name="Goodwin L."/>
            <person name="Pitluck S."/>
            <person name="Kyrpides N."/>
            <person name="Mavromatis K."/>
            <person name="Ivanova N."/>
            <person name="Zeytun A."/>
            <person name="Brettin T."/>
            <person name="Detter J.C."/>
            <person name="Tapia R."/>
            <person name="Han C."/>
            <person name="Land M."/>
            <person name="Hauser L."/>
            <person name="Markowitz V."/>
            <person name="Cheng J.-F."/>
            <person name="Hugenholtz P."/>
            <person name="Woyke T."/>
            <person name="Wu D."/>
            <person name="Gronow S."/>
            <person name="Wellnitz S."/>
            <person name="Brambilla E."/>
            <person name="Klenk H.-P."/>
            <person name="Eisen J.A."/>
        </authorList>
    </citation>
    <scope>NUCLEOTIDE SEQUENCE</scope>
    <source>
        <strain>P 36-108</strain>
    </source>
</reference>
<dbReference type="GO" id="GO:0008685">
    <property type="term" value="F:2-C-methyl-D-erythritol 2,4-cyclodiphosphate synthase activity"/>
    <property type="evidence" value="ECO:0007669"/>
    <property type="project" value="UniProtKB-UniRule"/>
</dbReference>